<evidence type="ECO:0000256" key="4">
    <source>
        <dbReference type="ARBA" id="ARBA00022884"/>
    </source>
</evidence>
<gene>
    <name evidence="5" type="primary">dtd</name>
    <name evidence="6" type="ORF">FC72_GL001944</name>
</gene>
<sequence>MKVVIQRVSDAKVSVKGEALGQIDQGLCLLVAFADEDTTETLNYVAHKIANMRIFTDSEGKMNLSLKDIGGSILSISQFTLYADTKKGNRPSFVGAGEFDSSSQKYDQFNQTLRSYDLTVETGEFGADMQVALTNDGPVTIIMER</sequence>
<dbReference type="EMBL" id="AZDG01000008">
    <property type="protein sequence ID" value="KRK64703.1"/>
    <property type="molecule type" value="Genomic_DNA"/>
</dbReference>
<reference evidence="6 7" key="1">
    <citation type="journal article" date="2015" name="Genome Announc.">
        <title>Expanding the biotechnology potential of lactobacilli through comparative genomics of 213 strains and associated genera.</title>
        <authorList>
            <person name="Sun Z."/>
            <person name="Harris H.M."/>
            <person name="McCann A."/>
            <person name="Guo C."/>
            <person name="Argimon S."/>
            <person name="Zhang W."/>
            <person name="Yang X."/>
            <person name="Jeffery I.B."/>
            <person name="Cooney J.C."/>
            <person name="Kagawa T.F."/>
            <person name="Liu W."/>
            <person name="Song Y."/>
            <person name="Salvetti E."/>
            <person name="Wrobel A."/>
            <person name="Rasinkangas P."/>
            <person name="Parkhill J."/>
            <person name="Rea M.C."/>
            <person name="O'Sullivan O."/>
            <person name="Ritari J."/>
            <person name="Douillard F.P."/>
            <person name="Paul Ross R."/>
            <person name="Yang R."/>
            <person name="Briner A.E."/>
            <person name="Felis G.E."/>
            <person name="de Vos W.M."/>
            <person name="Barrangou R."/>
            <person name="Klaenhammer T.R."/>
            <person name="Caufield P.W."/>
            <person name="Cui Y."/>
            <person name="Zhang H."/>
            <person name="O'Toole P.W."/>
        </authorList>
    </citation>
    <scope>NUCLEOTIDE SEQUENCE [LARGE SCALE GENOMIC DNA]</scope>
    <source>
        <strain evidence="6 7">DSM 20183</strain>
    </source>
</reference>
<dbReference type="Proteomes" id="UP000050929">
    <property type="component" value="Unassembled WGS sequence"/>
</dbReference>
<dbReference type="RefSeq" id="WP_057765284.1">
    <property type="nucleotide sequence ID" value="NZ_AZDG01000008.1"/>
</dbReference>
<dbReference type="GO" id="GO:0106026">
    <property type="term" value="F:Gly-tRNA(Ala) deacylase activity"/>
    <property type="evidence" value="ECO:0007669"/>
    <property type="project" value="UniProtKB-UniRule"/>
</dbReference>
<keyword evidence="3 5" id="KW-0820">tRNA-binding</keyword>
<dbReference type="GO" id="GO:0043908">
    <property type="term" value="F:Ser(Gly)-tRNA(Ala) hydrolase activity"/>
    <property type="evidence" value="ECO:0007669"/>
    <property type="project" value="UniProtKB-UniRule"/>
</dbReference>
<dbReference type="GO" id="GO:0005737">
    <property type="term" value="C:cytoplasm"/>
    <property type="evidence" value="ECO:0007669"/>
    <property type="project" value="UniProtKB-SubCell"/>
</dbReference>
<comment type="subcellular location">
    <subcellularLocation>
        <location evidence="5">Cytoplasm</location>
    </subcellularLocation>
</comment>
<dbReference type="HAMAP" id="MF_00518">
    <property type="entry name" value="Deacylase_Dtd"/>
    <property type="match status" value="1"/>
</dbReference>
<protein>
    <recommendedName>
        <fullName evidence="5">D-aminoacyl-tRNA deacylase</fullName>
        <shortName evidence="5">DTD</shortName>
        <ecNumber evidence="5">3.1.1.96</ecNumber>
    </recommendedName>
    <alternativeName>
        <fullName evidence="5">Gly-tRNA(Ala) deacylase</fullName>
        <ecNumber evidence="5">3.1.1.-</ecNumber>
    </alternativeName>
</protein>
<evidence type="ECO:0000256" key="3">
    <source>
        <dbReference type="ARBA" id="ARBA00022555"/>
    </source>
</evidence>
<comment type="catalytic activity">
    <reaction evidence="5">
        <text>glycyl-tRNA(Ala) + H2O = tRNA(Ala) + glycine + H(+)</text>
        <dbReference type="Rhea" id="RHEA:53744"/>
        <dbReference type="Rhea" id="RHEA-COMP:9657"/>
        <dbReference type="Rhea" id="RHEA-COMP:13640"/>
        <dbReference type="ChEBI" id="CHEBI:15377"/>
        <dbReference type="ChEBI" id="CHEBI:15378"/>
        <dbReference type="ChEBI" id="CHEBI:57305"/>
        <dbReference type="ChEBI" id="CHEBI:78442"/>
        <dbReference type="ChEBI" id="CHEBI:78522"/>
    </reaction>
</comment>
<dbReference type="PANTHER" id="PTHR10472">
    <property type="entry name" value="D-TYROSYL-TRNA TYR DEACYLASE"/>
    <property type="match status" value="1"/>
</dbReference>
<comment type="subunit">
    <text evidence="5">Homodimer.</text>
</comment>
<dbReference type="GO" id="GO:0051500">
    <property type="term" value="F:D-tyrosyl-tRNA(Tyr) deacylase activity"/>
    <property type="evidence" value="ECO:0007669"/>
    <property type="project" value="TreeGrafter"/>
</dbReference>
<dbReference type="GO" id="GO:0019478">
    <property type="term" value="P:D-amino acid catabolic process"/>
    <property type="evidence" value="ECO:0007669"/>
    <property type="project" value="UniProtKB-UniRule"/>
</dbReference>
<comment type="catalytic activity">
    <reaction evidence="5">
        <text>a D-aminoacyl-tRNA + H2O = a tRNA + a D-alpha-amino acid + H(+)</text>
        <dbReference type="Rhea" id="RHEA:13953"/>
        <dbReference type="Rhea" id="RHEA-COMP:10123"/>
        <dbReference type="Rhea" id="RHEA-COMP:10124"/>
        <dbReference type="ChEBI" id="CHEBI:15377"/>
        <dbReference type="ChEBI" id="CHEBI:15378"/>
        <dbReference type="ChEBI" id="CHEBI:59871"/>
        <dbReference type="ChEBI" id="CHEBI:78442"/>
        <dbReference type="ChEBI" id="CHEBI:79333"/>
        <dbReference type="EC" id="3.1.1.96"/>
    </reaction>
</comment>
<keyword evidence="5" id="KW-0378">Hydrolase</keyword>
<proteinExistence type="inferred from homology"/>
<dbReference type="InterPro" id="IPR023509">
    <property type="entry name" value="DTD-like_sf"/>
</dbReference>
<dbReference type="Gene3D" id="3.50.80.10">
    <property type="entry name" value="D-tyrosyl-tRNA(Tyr) deacylase"/>
    <property type="match status" value="1"/>
</dbReference>
<dbReference type="CDD" id="cd00563">
    <property type="entry name" value="Dtyr_deacylase"/>
    <property type="match status" value="1"/>
</dbReference>
<dbReference type="SUPFAM" id="SSF69500">
    <property type="entry name" value="DTD-like"/>
    <property type="match status" value="1"/>
</dbReference>
<dbReference type="STRING" id="1423811.FC72_GL001944"/>
<dbReference type="AlphaFoldDB" id="A0A0R1J0P2"/>
<dbReference type="Pfam" id="PF02580">
    <property type="entry name" value="Tyr_Deacylase"/>
    <property type="match status" value="1"/>
</dbReference>
<dbReference type="FunFam" id="3.50.80.10:FF:000001">
    <property type="entry name" value="D-aminoacyl-tRNA deacylase"/>
    <property type="match status" value="1"/>
</dbReference>
<name>A0A0R1J0P2_9LACO</name>
<evidence type="ECO:0000256" key="2">
    <source>
        <dbReference type="ARBA" id="ARBA00022490"/>
    </source>
</evidence>
<keyword evidence="2 5" id="KW-0963">Cytoplasm</keyword>
<organism evidence="6 7">
    <name type="scientific">Companilactobacillus tucceti DSM 20183</name>
    <dbReference type="NCBI Taxonomy" id="1423811"/>
    <lineage>
        <taxon>Bacteria</taxon>
        <taxon>Bacillati</taxon>
        <taxon>Bacillota</taxon>
        <taxon>Bacilli</taxon>
        <taxon>Lactobacillales</taxon>
        <taxon>Lactobacillaceae</taxon>
        <taxon>Companilactobacillus</taxon>
    </lineage>
</organism>
<dbReference type="InterPro" id="IPR003732">
    <property type="entry name" value="Daa-tRNA_deacyls_DTD"/>
</dbReference>
<keyword evidence="4 5" id="KW-0694">RNA-binding</keyword>
<evidence type="ECO:0000256" key="1">
    <source>
        <dbReference type="ARBA" id="ARBA00009673"/>
    </source>
</evidence>
<feature type="short sequence motif" description="Gly-cisPro motif, important for rejection of L-amino acids" evidence="5">
    <location>
        <begin position="137"/>
        <end position="138"/>
    </location>
</feature>
<accession>A0A0R1J0P2</accession>
<comment type="function">
    <text evidence="5">An aminoacyl-tRNA editing enzyme that deacylates mischarged D-aminoacyl-tRNAs. Also deacylates mischarged glycyl-tRNA(Ala), protecting cells against glycine mischarging by AlaRS. Acts via tRNA-based rather than protein-based catalysis; rejects L-amino acids rather than detecting D-amino acids in the active site. By recycling D-aminoacyl-tRNA to D-amino acids and free tRNA molecules, this enzyme counteracts the toxicity associated with the formation of D-aminoacyl-tRNA entities in vivo and helps enforce protein L-homochirality.</text>
</comment>
<evidence type="ECO:0000313" key="7">
    <source>
        <dbReference type="Proteomes" id="UP000050929"/>
    </source>
</evidence>
<dbReference type="EC" id="3.1.1.96" evidence="5"/>
<keyword evidence="7" id="KW-1185">Reference proteome</keyword>
<dbReference type="PANTHER" id="PTHR10472:SF5">
    <property type="entry name" value="D-AMINOACYL-TRNA DEACYLASE 1"/>
    <property type="match status" value="1"/>
</dbReference>
<comment type="domain">
    <text evidence="5">A Gly-cisPro motif from one monomer fits into the active site of the other monomer to allow specific chiral rejection of L-amino acids.</text>
</comment>
<evidence type="ECO:0000313" key="6">
    <source>
        <dbReference type="EMBL" id="KRK64703.1"/>
    </source>
</evidence>
<comment type="similarity">
    <text evidence="1 5">Belongs to the DTD family.</text>
</comment>
<dbReference type="GO" id="GO:0000049">
    <property type="term" value="F:tRNA binding"/>
    <property type="evidence" value="ECO:0007669"/>
    <property type="project" value="UniProtKB-UniRule"/>
</dbReference>
<evidence type="ECO:0000256" key="5">
    <source>
        <dbReference type="HAMAP-Rule" id="MF_00518"/>
    </source>
</evidence>
<dbReference type="NCBIfam" id="TIGR00256">
    <property type="entry name" value="D-aminoacyl-tRNA deacylase"/>
    <property type="match status" value="1"/>
</dbReference>
<dbReference type="EC" id="3.1.1.-" evidence="5"/>
<comment type="caution">
    <text evidence="6">The sequence shown here is derived from an EMBL/GenBank/DDBJ whole genome shotgun (WGS) entry which is preliminary data.</text>
</comment>
<dbReference type="PATRIC" id="fig|1423811.3.peg.1988"/>
<dbReference type="OrthoDB" id="9801395at2"/>